<feature type="region of interest" description="Disordered" evidence="1">
    <location>
        <begin position="33"/>
        <end position="53"/>
    </location>
</feature>
<proteinExistence type="predicted"/>
<gene>
    <name evidence="2" type="ORF">SLA_0025</name>
</gene>
<sequence length="77" mass="8124">MVVTPWGVRSGGLFACRGLLSAPVRWVLRADGRGGRTGAVGRRPGAVGRRPGGQETRLRVQALLLKPPLGKATQPLL</sequence>
<keyword evidence="3" id="KW-1185">Reference proteome</keyword>
<dbReference type="EMBL" id="AP017424">
    <property type="protein sequence ID" value="BAU80980.1"/>
    <property type="molecule type" value="Genomic_DNA"/>
</dbReference>
<dbReference type="AlphaFoldDB" id="A0A160NU06"/>
<protein>
    <submittedName>
        <fullName evidence="2">Uncharacterized protein</fullName>
    </submittedName>
</protein>
<dbReference type="KEGG" id="slau:SLA_0025"/>
<name>A0A160NU06_STRLU</name>
<accession>A0A160NU06</accession>
<evidence type="ECO:0000313" key="2">
    <source>
        <dbReference type="EMBL" id="BAU80980.1"/>
    </source>
</evidence>
<evidence type="ECO:0000256" key="1">
    <source>
        <dbReference type="SAM" id="MobiDB-lite"/>
    </source>
</evidence>
<organism evidence="2 3">
    <name type="scientific">Streptomyces laurentii</name>
    <dbReference type="NCBI Taxonomy" id="39478"/>
    <lineage>
        <taxon>Bacteria</taxon>
        <taxon>Bacillati</taxon>
        <taxon>Actinomycetota</taxon>
        <taxon>Actinomycetes</taxon>
        <taxon>Kitasatosporales</taxon>
        <taxon>Streptomycetaceae</taxon>
        <taxon>Streptomyces</taxon>
    </lineage>
</organism>
<dbReference type="Proteomes" id="UP000217676">
    <property type="component" value="Chromosome"/>
</dbReference>
<feature type="compositionally biased region" description="Low complexity" evidence="1">
    <location>
        <begin position="39"/>
        <end position="49"/>
    </location>
</feature>
<evidence type="ECO:0000313" key="3">
    <source>
        <dbReference type="Proteomes" id="UP000217676"/>
    </source>
</evidence>
<reference evidence="2 3" key="1">
    <citation type="journal article" date="2016" name="Genome Announc.">
        <title>Complete Genome Sequence of Thiostrepton-Producing Streptomyces laurentii ATCC 31255.</title>
        <authorList>
            <person name="Doi K."/>
            <person name="Fujino Y."/>
            <person name="Nagayoshi Y."/>
            <person name="Ohshima T."/>
            <person name="Ogata S."/>
        </authorList>
    </citation>
    <scope>NUCLEOTIDE SEQUENCE [LARGE SCALE GENOMIC DNA]</scope>
    <source>
        <strain evidence="2 3">ATCC 31255</strain>
    </source>
</reference>